<dbReference type="EMBL" id="CP129971">
    <property type="protein sequence ID" value="WMN10843.1"/>
    <property type="molecule type" value="Genomic_DNA"/>
</dbReference>
<dbReference type="AlphaFoldDB" id="A0AA51N929"/>
<gene>
    <name evidence="1" type="ORF">QYS49_36215</name>
</gene>
<evidence type="ECO:0000313" key="2">
    <source>
        <dbReference type="Proteomes" id="UP001230496"/>
    </source>
</evidence>
<organism evidence="1 2">
    <name type="scientific">Marivirga salinarum</name>
    <dbReference type="NCBI Taxonomy" id="3059078"/>
    <lineage>
        <taxon>Bacteria</taxon>
        <taxon>Pseudomonadati</taxon>
        <taxon>Bacteroidota</taxon>
        <taxon>Cytophagia</taxon>
        <taxon>Cytophagales</taxon>
        <taxon>Marivirgaceae</taxon>
        <taxon>Marivirga</taxon>
    </lineage>
</organism>
<protein>
    <submittedName>
        <fullName evidence="1">Uncharacterized protein</fullName>
    </submittedName>
</protein>
<evidence type="ECO:0000313" key="1">
    <source>
        <dbReference type="EMBL" id="WMN10843.1"/>
    </source>
</evidence>
<dbReference type="KEGG" id="msaa:QYS49_36215"/>
<reference evidence="1 2" key="1">
    <citation type="submission" date="2023-08" db="EMBL/GenBank/DDBJ databases">
        <title>Comparative genomics and taxonomic characterization of three novel marine species of genus Marivirga.</title>
        <authorList>
            <person name="Muhammad N."/>
            <person name="Kim S.-G."/>
        </authorList>
    </citation>
    <scope>NUCLEOTIDE SEQUENCE [LARGE SCALE GENOMIC DNA]</scope>
    <source>
        <strain evidence="1 2">BDSF4-3</strain>
    </source>
</reference>
<keyword evidence="2" id="KW-1185">Reference proteome</keyword>
<dbReference type="Proteomes" id="UP001230496">
    <property type="component" value="Chromosome"/>
</dbReference>
<name>A0AA51N929_9BACT</name>
<dbReference type="RefSeq" id="WP_308347327.1">
    <property type="nucleotide sequence ID" value="NZ_CP129971.1"/>
</dbReference>
<proteinExistence type="predicted"/>
<accession>A0AA51N929</accession>
<sequence length="299" mass="34297">MEKTWASGAIELLKHADDHISKGEAFDQRIAFISIDNSVETAIRTFINIPFSLSGVKFSFKEKEDAGNSFPRMLNLVIDKASDKVSNIELSDVEFYHRLRNQLYHDGTGLSVDKNHLEAYRTIAELLLRNLFQIEISYSTSDNSLSTLILSWEEINKLIRQLLEANDIDFSATFKWEEAFKRGVLTKHQFSLYQKLSVIRNEQVHATSGEIESNRIKYGIEIASELRKLLEPDTKKIIYSYFLEHPTQAFSARGIGYIFQISKKYAIDILESLENDEKINSGTEEDTGLKLFQVKHSNT</sequence>